<dbReference type="EMBL" id="CAJVPT010005347">
    <property type="protein sequence ID" value="CAG8519239.1"/>
    <property type="molecule type" value="Genomic_DNA"/>
</dbReference>
<organism evidence="1 2">
    <name type="scientific">Acaulospora colombiana</name>
    <dbReference type="NCBI Taxonomy" id="27376"/>
    <lineage>
        <taxon>Eukaryota</taxon>
        <taxon>Fungi</taxon>
        <taxon>Fungi incertae sedis</taxon>
        <taxon>Mucoromycota</taxon>
        <taxon>Glomeromycotina</taxon>
        <taxon>Glomeromycetes</taxon>
        <taxon>Diversisporales</taxon>
        <taxon>Acaulosporaceae</taxon>
        <taxon>Acaulospora</taxon>
    </lineage>
</organism>
<name>A0ACA9LDW5_9GLOM</name>
<proteinExistence type="predicted"/>
<comment type="caution">
    <text evidence="1">The sequence shown here is derived from an EMBL/GenBank/DDBJ whole genome shotgun (WGS) entry which is preliminary data.</text>
</comment>
<evidence type="ECO:0000313" key="1">
    <source>
        <dbReference type="EMBL" id="CAG8519239.1"/>
    </source>
</evidence>
<protein>
    <submittedName>
        <fullName evidence="1">15987_t:CDS:1</fullName>
    </submittedName>
</protein>
<gene>
    <name evidence="1" type="ORF">ACOLOM_LOCUS3579</name>
</gene>
<reference evidence="1" key="1">
    <citation type="submission" date="2021-06" db="EMBL/GenBank/DDBJ databases">
        <authorList>
            <person name="Kallberg Y."/>
            <person name="Tangrot J."/>
            <person name="Rosling A."/>
        </authorList>
    </citation>
    <scope>NUCLEOTIDE SEQUENCE</scope>
    <source>
        <strain evidence="1">CL356</strain>
    </source>
</reference>
<keyword evidence="2" id="KW-1185">Reference proteome</keyword>
<sequence>MSPQLTPKRSFGRLGKKNHCDRADGGNHIDSKKLFCSTGSSITFYVKQTVPERAKLIEDIESHGGKVVEEFNDAQFVLADPNKTQRFVSGLRQVYSYKLVIDSIQTNQFQRAADYKLLITGERNGRRPFTQQDDRFLEEYLKGKTVALKGNKIYQELEKMNDRHTWQSWRNRAELVIIPNMEIQRKLKKQNEVEPSTNTSTVSECIESPFFTDLDDQATEQVLNSFLEKIKENDIIIDISDEEDNNIPEVDNEKNTKKSIEDSSNVETTLNREKPEGRISNGDTVRTPVKLRSRMTPIKETEYEEVLGSSLSSLGKRSQVDMNDIYDLSETPRRKPFASLSSQGPSIENDVISLDSPEITLPESPNSLVKQIQEQTEEETEVETPCPVSSVRLGKRRQIQGDETPTNSQSKRLRLSSSSVRSQVPSPFKASGFPIQPTNECDEKDEREFLAKVKEISEITHRPLTSVIRALGETTCNFEVAKDFLINGRTANNSRFIWTSEEDAIITSGSDKEKLREIVNNHGTEVTKDRMDFLQTYVTHH</sequence>
<accession>A0ACA9LDW5</accession>
<evidence type="ECO:0000313" key="2">
    <source>
        <dbReference type="Proteomes" id="UP000789525"/>
    </source>
</evidence>
<dbReference type="Proteomes" id="UP000789525">
    <property type="component" value="Unassembled WGS sequence"/>
</dbReference>